<dbReference type="Pfam" id="PF03610">
    <property type="entry name" value="EIIA-man"/>
    <property type="match status" value="1"/>
</dbReference>
<dbReference type="GO" id="GO:0016740">
    <property type="term" value="F:transferase activity"/>
    <property type="evidence" value="ECO:0007669"/>
    <property type="project" value="UniProtKB-KW"/>
</dbReference>
<dbReference type="Proteomes" id="UP000070376">
    <property type="component" value="Unassembled WGS sequence"/>
</dbReference>
<reference evidence="4" key="1">
    <citation type="submission" date="2016-01" db="EMBL/GenBank/DDBJ databases">
        <authorList>
            <person name="Mitreva M."/>
            <person name="Pepin K.H."/>
            <person name="Mihindukulasuriya K.A."/>
            <person name="Fulton R."/>
            <person name="Fronick C."/>
            <person name="O'Laughlin M."/>
            <person name="Miner T."/>
            <person name="Herter B."/>
            <person name="Rosa B.A."/>
            <person name="Cordes M."/>
            <person name="Tomlinson C."/>
            <person name="Wollam A."/>
            <person name="Palsikar V.B."/>
            <person name="Mardis E.R."/>
            <person name="Wilson R.K."/>
        </authorList>
    </citation>
    <scope>NUCLEOTIDE SEQUENCE [LARGE SCALE GENOMIC DNA]</scope>
    <source>
        <strain evidence="4">GED7749B</strain>
    </source>
</reference>
<dbReference type="PROSITE" id="PS51096">
    <property type="entry name" value="PTS_EIIA_TYPE_4"/>
    <property type="match status" value="1"/>
</dbReference>
<accession>A0A133KH17</accession>
<feature type="domain" description="PTS EIIA type-4" evidence="2">
    <location>
        <begin position="1"/>
        <end position="135"/>
    </location>
</feature>
<dbReference type="GO" id="GO:0016020">
    <property type="term" value="C:membrane"/>
    <property type="evidence" value="ECO:0007669"/>
    <property type="project" value="InterPro"/>
</dbReference>
<comment type="caution">
    <text evidence="3">The sequence shown here is derived from an EMBL/GenBank/DDBJ whole genome shotgun (WGS) entry which is preliminary data.</text>
</comment>
<evidence type="ECO:0000313" key="3">
    <source>
        <dbReference type="EMBL" id="KWZ78842.1"/>
    </source>
</evidence>
<sequence length="146" mass="16653">MNKILVATHGYFANGIKSSIKLLTGVEENIYFLNAYVNDESIDKQIEHFFQSASEENEIIIFTDLYGESVTQKIIAYASSIKRKVHLISGFNLPVILEVVLSTKKLTDQLLEEMVADSQKQMKLIELSNLSKQETEKDNNEDLFFN</sequence>
<proteinExistence type="predicted"/>
<dbReference type="SUPFAM" id="SSF53062">
    <property type="entry name" value="PTS system fructose IIA component-like"/>
    <property type="match status" value="1"/>
</dbReference>
<evidence type="ECO:0000256" key="1">
    <source>
        <dbReference type="ARBA" id="ARBA00022679"/>
    </source>
</evidence>
<dbReference type="PANTHER" id="PTHR33799:SF1">
    <property type="entry name" value="PTS SYSTEM MANNOSE-SPECIFIC EIIAB COMPONENT-RELATED"/>
    <property type="match status" value="1"/>
</dbReference>
<dbReference type="GO" id="GO:0009401">
    <property type="term" value="P:phosphoenolpyruvate-dependent sugar phosphotransferase system"/>
    <property type="evidence" value="ECO:0007669"/>
    <property type="project" value="InterPro"/>
</dbReference>
<dbReference type="PATRIC" id="fig|1398.22.peg.2836"/>
<dbReference type="InterPro" id="IPR004701">
    <property type="entry name" value="PTS_EIIA_man-typ"/>
</dbReference>
<organism evidence="3 4">
    <name type="scientific">Heyndrickxia coagulans</name>
    <name type="common">Weizmannia coagulans</name>
    <dbReference type="NCBI Taxonomy" id="1398"/>
    <lineage>
        <taxon>Bacteria</taxon>
        <taxon>Bacillati</taxon>
        <taxon>Bacillota</taxon>
        <taxon>Bacilli</taxon>
        <taxon>Bacillales</taxon>
        <taxon>Bacillaceae</taxon>
        <taxon>Heyndrickxia</taxon>
    </lineage>
</organism>
<dbReference type="Gene3D" id="3.40.50.510">
    <property type="entry name" value="Phosphotransferase system, mannose-type IIA component"/>
    <property type="match status" value="1"/>
</dbReference>
<evidence type="ECO:0000259" key="2">
    <source>
        <dbReference type="PROSITE" id="PS51096"/>
    </source>
</evidence>
<dbReference type="AlphaFoldDB" id="A0A133KH17"/>
<dbReference type="InterPro" id="IPR036662">
    <property type="entry name" value="PTS_EIIA_man-typ_sf"/>
</dbReference>
<keyword evidence="1" id="KW-0808">Transferase</keyword>
<dbReference type="PANTHER" id="PTHR33799">
    <property type="entry name" value="PTS PERMEASE-RELATED-RELATED"/>
    <property type="match status" value="1"/>
</dbReference>
<dbReference type="InterPro" id="IPR051471">
    <property type="entry name" value="Bacterial_PTS_sugar_comp"/>
</dbReference>
<dbReference type="EMBL" id="LRPN01000131">
    <property type="protein sequence ID" value="KWZ78842.1"/>
    <property type="molecule type" value="Genomic_DNA"/>
</dbReference>
<protein>
    <submittedName>
        <fullName evidence="3">PTS system fructose IIA component</fullName>
    </submittedName>
</protein>
<dbReference type="RefSeq" id="WP_061087052.1">
    <property type="nucleotide sequence ID" value="NZ_KQ955894.1"/>
</dbReference>
<name>A0A133KH17_HEYCO</name>
<gene>
    <name evidence="3" type="ORF">HMPREF3213_02833</name>
</gene>
<evidence type="ECO:0000313" key="4">
    <source>
        <dbReference type="Proteomes" id="UP000070376"/>
    </source>
</evidence>